<dbReference type="EMBL" id="JAMXLT020000018">
    <property type="protein sequence ID" value="MDW8549430.1"/>
    <property type="molecule type" value="Genomic_DNA"/>
</dbReference>
<dbReference type="InterPro" id="IPR023996">
    <property type="entry name" value="TonB-dep_OMP_SusC/RagA"/>
</dbReference>
<dbReference type="InterPro" id="IPR023997">
    <property type="entry name" value="TonB-dep_OMP_SusC/RagA_CS"/>
</dbReference>
<keyword evidence="7 8" id="KW-0998">Cell outer membrane</keyword>
<dbReference type="InterPro" id="IPR000531">
    <property type="entry name" value="Beta-barrel_TonB"/>
</dbReference>
<dbReference type="InterPro" id="IPR039426">
    <property type="entry name" value="TonB-dep_rcpt-like"/>
</dbReference>
<evidence type="ECO:0000256" key="8">
    <source>
        <dbReference type="PROSITE-ProRule" id="PRU01360"/>
    </source>
</evidence>
<comment type="subcellular location">
    <subcellularLocation>
        <location evidence="1 8">Cell outer membrane</location>
        <topology evidence="1 8">Multi-pass membrane protein</topology>
    </subcellularLocation>
</comment>
<keyword evidence="4 8" id="KW-0812">Transmembrane</keyword>
<evidence type="ECO:0000256" key="2">
    <source>
        <dbReference type="ARBA" id="ARBA00022448"/>
    </source>
</evidence>
<evidence type="ECO:0000256" key="1">
    <source>
        <dbReference type="ARBA" id="ARBA00004571"/>
    </source>
</evidence>
<dbReference type="SUPFAM" id="SSF56935">
    <property type="entry name" value="Porins"/>
    <property type="match status" value="1"/>
</dbReference>
<dbReference type="InterPro" id="IPR008969">
    <property type="entry name" value="CarboxyPept-like_regulatory"/>
</dbReference>
<dbReference type="NCBIfam" id="TIGR04057">
    <property type="entry name" value="SusC_RagA_signa"/>
    <property type="match status" value="1"/>
</dbReference>
<dbReference type="Gene3D" id="2.170.130.10">
    <property type="entry name" value="TonB-dependent receptor, plug domain"/>
    <property type="match status" value="1"/>
</dbReference>
<dbReference type="PROSITE" id="PS52016">
    <property type="entry name" value="TONB_DEPENDENT_REC_3"/>
    <property type="match status" value="1"/>
</dbReference>
<evidence type="ECO:0000256" key="9">
    <source>
        <dbReference type="RuleBase" id="RU003357"/>
    </source>
</evidence>
<keyword evidence="6 8" id="KW-0472">Membrane</keyword>
<feature type="domain" description="TonB-dependent receptor plug" evidence="11">
    <location>
        <begin position="125"/>
        <end position="258"/>
    </location>
</feature>
<dbReference type="InterPro" id="IPR036942">
    <property type="entry name" value="Beta-barrel_TonB_sf"/>
</dbReference>
<gene>
    <name evidence="12" type="ORF">NG800_010945</name>
</gene>
<organism evidence="12 13">
    <name type="scientific">Epilithonimonas ginsengisoli</name>
    <dbReference type="NCBI Taxonomy" id="1245592"/>
    <lineage>
        <taxon>Bacteria</taxon>
        <taxon>Pseudomonadati</taxon>
        <taxon>Bacteroidota</taxon>
        <taxon>Flavobacteriia</taxon>
        <taxon>Flavobacteriales</taxon>
        <taxon>Weeksellaceae</taxon>
        <taxon>Chryseobacterium group</taxon>
        <taxon>Epilithonimonas</taxon>
    </lineage>
</organism>
<dbReference type="Gene3D" id="2.40.170.20">
    <property type="entry name" value="TonB-dependent receptor, beta-barrel domain"/>
    <property type="match status" value="1"/>
</dbReference>
<sequence>MKKNFCSLSHIQLAFGFTLLASGVAIGQMRVITGTVTDNINNKAISGVSIFQEGSDAVAVSDGSGVYRVQVSGENPVLVFKHTDYPERKVILGNRIVVDVALGSGSFENEIEEVVLNAGYYKVKERESTGSIAKITSKDIENQPVTNALSAMQGRMAGVSIVQNSGTAGGGFDVQIRGRNSLRTYNTSGFNANSPLYIIDGIPIPTGNEFKSGLASSVLPYSDTNPLNAINPDDIQSIEVLKDADATAIYGSRGANGVVLVTTRQGVKGKTQVSYNSSYGLGRVARLPKMMSTEEYIRLRKQAFLNDGIQNLPANAYDVNGVWGNDRYTNWQKYFIGNPSEQSSHHLSVSGGTETTKFNLTGAHEEQTSVFPGDYRYKRNNAGINLQHQSPNRRFSVNFSSYYTTQSNVLPPTDFYRIYTGLAPNAPDIYKGDGSLNWQNNTFTNPMAAATQTYKTNSKQLISNLSLDYKLFDDLVFKLNGGYTDNRTSEQRIYPKTFYNPSTNIGSERSGIRKGENNSSSWILEPQLSYDKTLGNHQLQILVGTTFQEQKTTGQVLYASNFASDELIENIGSAQTIVVSSAGALKYHYQSLYGRINYQYDGRYILNLTGRRDGSSRFGTDNRYSNFWAVGAAWLFSKEKIFENMKWLSFGKVRGSYGTAGSDLIGDYQYLDTYQTGLYAYDGTQGISPVRLFNPNFGWEQTRKIEVALEAGLFYNRINFTGAYYSNRSSSQLVGIPLPGTTGFASIQGNLNATVQNRGWEFTLESRNLVKGQFKWNSMINMSLPKNELVEFPNLQGSTYANTLVLGYSTSIRKLYHYLGVDPVTGIYQFEDINKDGKLDINDRTVIRNIGMRWDAGIQNMFQYKSWKLQFLIQIVDQDINNSATYAASIGAVGNLPVQFLDYWTPDNPNAQYQKPTTFANAALTTAAVNFTNSDASVSNALYVRLRNVSLQYDIPQDFLKLMNVSVFLQGQNLWTWTKYKDLDPESVLSGFTPPLQMFSMGFNIKF</sequence>
<feature type="domain" description="TonB-dependent receptor-like beta-barrel" evidence="10">
    <location>
        <begin position="426"/>
        <end position="974"/>
    </location>
</feature>
<evidence type="ECO:0000259" key="11">
    <source>
        <dbReference type="Pfam" id="PF07715"/>
    </source>
</evidence>
<dbReference type="SUPFAM" id="SSF49464">
    <property type="entry name" value="Carboxypeptidase regulatory domain-like"/>
    <property type="match status" value="1"/>
</dbReference>
<keyword evidence="13" id="KW-1185">Reference proteome</keyword>
<proteinExistence type="inferred from homology"/>
<evidence type="ECO:0000259" key="10">
    <source>
        <dbReference type="Pfam" id="PF00593"/>
    </source>
</evidence>
<dbReference type="NCBIfam" id="TIGR04056">
    <property type="entry name" value="OMP_RagA_SusC"/>
    <property type="match status" value="1"/>
</dbReference>
<name>A0ABU4JIB5_9FLAO</name>
<comment type="caution">
    <text evidence="12">The sequence shown here is derived from an EMBL/GenBank/DDBJ whole genome shotgun (WGS) entry which is preliminary data.</text>
</comment>
<reference evidence="12 13" key="1">
    <citation type="submission" date="2023-11" db="EMBL/GenBank/DDBJ databases">
        <title>First isolation, identification, and characterization of non-pathogenic Epilithonimonas ginsengisoli isolated from diseased farmed rainbow trout (Oncorhynchus mykiss) in Chile.</title>
        <authorList>
            <person name="Miranda C.D."/>
            <person name="Irgang R."/>
            <person name="Concha C."/>
            <person name="Rojas R."/>
            <person name="Avendano R."/>
        </authorList>
    </citation>
    <scope>NUCLEOTIDE SEQUENCE [LARGE SCALE GENOMIC DNA]</scope>
    <source>
        <strain evidence="12 13">FP99</strain>
    </source>
</reference>
<dbReference type="InterPro" id="IPR037066">
    <property type="entry name" value="Plug_dom_sf"/>
</dbReference>
<evidence type="ECO:0000256" key="5">
    <source>
        <dbReference type="ARBA" id="ARBA00023077"/>
    </source>
</evidence>
<keyword evidence="2 8" id="KW-0813">Transport</keyword>
<evidence type="ECO:0000256" key="4">
    <source>
        <dbReference type="ARBA" id="ARBA00022692"/>
    </source>
</evidence>
<evidence type="ECO:0000313" key="12">
    <source>
        <dbReference type="EMBL" id="MDW8549430.1"/>
    </source>
</evidence>
<protein>
    <submittedName>
        <fullName evidence="12">SusC/RagA family TonB-linked outer membrane protein</fullName>
    </submittedName>
</protein>
<keyword evidence="3 8" id="KW-1134">Transmembrane beta strand</keyword>
<comment type="similarity">
    <text evidence="8 9">Belongs to the TonB-dependent receptor family.</text>
</comment>
<dbReference type="Pfam" id="PF07715">
    <property type="entry name" value="Plug"/>
    <property type="match status" value="1"/>
</dbReference>
<evidence type="ECO:0000256" key="7">
    <source>
        <dbReference type="ARBA" id="ARBA00023237"/>
    </source>
</evidence>
<dbReference type="RefSeq" id="WP_063970336.1">
    <property type="nucleotide sequence ID" value="NZ_JAMXLT020000018.1"/>
</dbReference>
<dbReference type="Proteomes" id="UP001204439">
    <property type="component" value="Unassembled WGS sequence"/>
</dbReference>
<keyword evidence="5 9" id="KW-0798">TonB box</keyword>
<evidence type="ECO:0000256" key="3">
    <source>
        <dbReference type="ARBA" id="ARBA00022452"/>
    </source>
</evidence>
<dbReference type="Pfam" id="PF00593">
    <property type="entry name" value="TonB_dep_Rec_b-barrel"/>
    <property type="match status" value="1"/>
</dbReference>
<evidence type="ECO:0000256" key="6">
    <source>
        <dbReference type="ARBA" id="ARBA00023136"/>
    </source>
</evidence>
<accession>A0ABU4JIB5</accession>
<evidence type="ECO:0000313" key="13">
    <source>
        <dbReference type="Proteomes" id="UP001204439"/>
    </source>
</evidence>
<dbReference type="InterPro" id="IPR012910">
    <property type="entry name" value="Plug_dom"/>
</dbReference>